<dbReference type="AlphaFoldDB" id="A0A238KH96"/>
<dbReference type="Proteomes" id="UP000203464">
    <property type="component" value="Unassembled WGS sequence"/>
</dbReference>
<dbReference type="GO" id="GO:0003677">
    <property type="term" value="F:DNA binding"/>
    <property type="evidence" value="ECO:0007669"/>
    <property type="project" value="InterPro"/>
</dbReference>
<dbReference type="EMBL" id="FXYD01000004">
    <property type="protein sequence ID" value="SMX41964.1"/>
    <property type="molecule type" value="Genomic_DNA"/>
</dbReference>
<dbReference type="GO" id="GO:0006261">
    <property type="term" value="P:DNA-templated DNA replication"/>
    <property type="evidence" value="ECO:0007669"/>
    <property type="project" value="TreeGrafter"/>
</dbReference>
<accession>A0A238KH96</accession>
<keyword evidence="2" id="KW-0808">Transferase</keyword>
<evidence type="ECO:0000313" key="8">
    <source>
        <dbReference type="EMBL" id="SMX41964.1"/>
    </source>
</evidence>
<dbReference type="PANTHER" id="PTHR34388">
    <property type="entry name" value="DNA POLYMERASE III SUBUNIT DELTA"/>
    <property type="match status" value="1"/>
</dbReference>
<comment type="similarity">
    <text evidence="6">Belongs to the DNA polymerase HolA subunit family.</text>
</comment>
<dbReference type="InterPro" id="IPR008921">
    <property type="entry name" value="DNA_pol3_clamp-load_cplx_C"/>
</dbReference>
<dbReference type="Gene3D" id="3.40.50.300">
    <property type="entry name" value="P-loop containing nucleotide triphosphate hydrolases"/>
    <property type="match status" value="1"/>
</dbReference>
<dbReference type="EC" id="2.7.7.7" evidence="1"/>
<dbReference type="NCBIfam" id="TIGR01128">
    <property type="entry name" value="holA"/>
    <property type="match status" value="1"/>
</dbReference>
<dbReference type="GO" id="GO:0003887">
    <property type="term" value="F:DNA-directed DNA polymerase activity"/>
    <property type="evidence" value="ECO:0007669"/>
    <property type="project" value="UniProtKB-KW"/>
</dbReference>
<keyword evidence="9" id="KW-1185">Reference proteome</keyword>
<protein>
    <recommendedName>
        <fullName evidence="1">DNA-directed DNA polymerase</fullName>
        <ecNumber evidence="1">2.7.7.7</ecNumber>
    </recommendedName>
</protein>
<dbReference type="InterPro" id="IPR027417">
    <property type="entry name" value="P-loop_NTPase"/>
</dbReference>
<dbReference type="InterPro" id="IPR005790">
    <property type="entry name" value="DNA_polIII_delta"/>
</dbReference>
<dbReference type="RefSeq" id="WP_093996997.1">
    <property type="nucleotide sequence ID" value="NZ_FXYD01000004.1"/>
</dbReference>
<evidence type="ECO:0000256" key="5">
    <source>
        <dbReference type="ARBA" id="ARBA00022932"/>
    </source>
</evidence>
<proteinExistence type="inferred from homology"/>
<dbReference type="OrthoDB" id="9804983at2"/>
<dbReference type="GO" id="GO:0009360">
    <property type="term" value="C:DNA polymerase III complex"/>
    <property type="evidence" value="ECO:0007669"/>
    <property type="project" value="TreeGrafter"/>
</dbReference>
<evidence type="ECO:0000313" key="9">
    <source>
        <dbReference type="Proteomes" id="UP000203464"/>
    </source>
</evidence>
<gene>
    <name evidence="8" type="ORF">OCA8868_02622</name>
</gene>
<evidence type="ECO:0000256" key="6">
    <source>
        <dbReference type="ARBA" id="ARBA00034754"/>
    </source>
</evidence>
<organism evidence="8 9">
    <name type="scientific">Octadecabacter ascidiaceicola</name>
    <dbReference type="NCBI Taxonomy" id="1655543"/>
    <lineage>
        <taxon>Bacteria</taxon>
        <taxon>Pseudomonadati</taxon>
        <taxon>Pseudomonadota</taxon>
        <taxon>Alphaproteobacteria</taxon>
        <taxon>Rhodobacterales</taxon>
        <taxon>Roseobacteraceae</taxon>
        <taxon>Octadecabacter</taxon>
    </lineage>
</organism>
<name>A0A238KH96_9RHOB</name>
<comment type="catalytic activity">
    <reaction evidence="7">
        <text>DNA(n) + a 2'-deoxyribonucleoside 5'-triphosphate = DNA(n+1) + diphosphate</text>
        <dbReference type="Rhea" id="RHEA:22508"/>
        <dbReference type="Rhea" id="RHEA-COMP:17339"/>
        <dbReference type="Rhea" id="RHEA-COMP:17340"/>
        <dbReference type="ChEBI" id="CHEBI:33019"/>
        <dbReference type="ChEBI" id="CHEBI:61560"/>
        <dbReference type="ChEBI" id="CHEBI:173112"/>
        <dbReference type="EC" id="2.7.7.7"/>
    </reaction>
</comment>
<evidence type="ECO:0000256" key="7">
    <source>
        <dbReference type="ARBA" id="ARBA00049244"/>
    </source>
</evidence>
<dbReference type="Gene3D" id="1.20.272.10">
    <property type="match status" value="1"/>
</dbReference>
<evidence type="ECO:0000256" key="3">
    <source>
        <dbReference type="ARBA" id="ARBA00022695"/>
    </source>
</evidence>
<keyword evidence="5" id="KW-0239">DNA-directed DNA polymerase</keyword>
<reference evidence="9" key="1">
    <citation type="submission" date="2017-05" db="EMBL/GenBank/DDBJ databases">
        <authorList>
            <person name="Rodrigo-Torres L."/>
            <person name="Arahal R. D."/>
            <person name="Lucena T."/>
        </authorList>
    </citation>
    <scope>NUCLEOTIDE SEQUENCE [LARGE SCALE GENOMIC DNA]</scope>
    <source>
        <strain evidence="9">CECT 8868</strain>
    </source>
</reference>
<evidence type="ECO:0000256" key="4">
    <source>
        <dbReference type="ARBA" id="ARBA00022705"/>
    </source>
</evidence>
<evidence type="ECO:0000256" key="2">
    <source>
        <dbReference type="ARBA" id="ARBA00022679"/>
    </source>
</evidence>
<evidence type="ECO:0000256" key="1">
    <source>
        <dbReference type="ARBA" id="ARBA00012417"/>
    </source>
</evidence>
<dbReference type="PANTHER" id="PTHR34388:SF1">
    <property type="entry name" value="DNA POLYMERASE III SUBUNIT DELTA"/>
    <property type="match status" value="1"/>
</dbReference>
<keyword evidence="3" id="KW-0548">Nucleotidyltransferase</keyword>
<sequence length="342" mass="36799">MKLSARDAANYFRKPDSKGAGILIYGGDAMRVALKRQEVIKALVGPNGEEEMRLTRMTGTELRKDPALLGDAIKAQGFFPGPRVAFIEEAGDSVTKAIAPALADWVEGDAQIVVTAGQLNARSSLRKLFEGHSSAYAAGVYDDPPTREEIEGSLREAGLTNVERDALELITSLARELSPGDFRQTIEKLGLYMTGEAGEVSVADVEACAPVSNEADLDDILNVVADLKAAEIGPVLSRLYAQGTQPVALCIGALRHFRQLHTVASDPGGAGAGIGRLRPPVFGPRRDRLMRQASSWGRINLEDALGTITDTDLTLRSVHSAPDRALVERMFIRLAMLGRRRG</sequence>
<keyword evidence="4" id="KW-0235">DNA replication</keyword>
<dbReference type="SUPFAM" id="SSF48019">
    <property type="entry name" value="post-AAA+ oligomerization domain-like"/>
    <property type="match status" value="1"/>
</dbReference>